<keyword evidence="3" id="KW-0637">Prenyltransferase</keyword>
<name>A0A517WRH4_9PLAN</name>
<feature type="domain" description="Prenyltransferase alpha-alpha toroid" evidence="10">
    <location>
        <begin position="107"/>
        <end position="309"/>
    </location>
</feature>
<proteinExistence type="inferred from homology"/>
<dbReference type="GO" id="GO:0046872">
    <property type="term" value="F:metal ion binding"/>
    <property type="evidence" value="ECO:0007669"/>
    <property type="project" value="UniProtKB-KW"/>
</dbReference>
<dbReference type="InterPro" id="IPR008930">
    <property type="entry name" value="Terpenoid_cyclase/PrenylTrfase"/>
</dbReference>
<sequence>MNDEPYLVKLALRLAAGLEKLPPSSLEKHRTFILAQQQADGGFSGREGDSDLYYTGFAVRSLGILGGVENQQCIELSSYLKQFHIEKLSTIDLLSWLYCALIIQASGGEDLLTGASENWNTQISQNLERLRTPDGGYAKSEQGALGSTYHTFLVVLIYQLIGLEIPDSNDLIQFLYDRQRDDGGFVEISPMKRSGTNPTAAAVATLLILNAMDDELKDDIRDFLNQVKSSEGGFQANTRIPFADGLSTFTGLLTAQDLGLDSLVDQKQLMQFMTEWLEFPTGGFRGASWDEQADVEYTFYGLGVLALLNA</sequence>
<comment type="similarity">
    <text evidence="2">Belongs to the protein prenyltransferase subunit beta family.</text>
</comment>
<dbReference type="SUPFAM" id="SSF48239">
    <property type="entry name" value="Terpenoid cyclases/Protein prenyltransferases"/>
    <property type="match status" value="1"/>
</dbReference>
<keyword evidence="4 11" id="KW-0808">Transferase</keyword>
<dbReference type="EMBL" id="CP037422">
    <property type="protein sequence ID" value="QDU07818.1"/>
    <property type="molecule type" value="Genomic_DNA"/>
</dbReference>
<keyword evidence="5" id="KW-0479">Metal-binding</keyword>
<reference evidence="11 12" key="1">
    <citation type="submission" date="2019-03" db="EMBL/GenBank/DDBJ databases">
        <title>Deep-cultivation of Planctomycetes and their phenomic and genomic characterization uncovers novel biology.</title>
        <authorList>
            <person name="Wiegand S."/>
            <person name="Jogler M."/>
            <person name="Boedeker C."/>
            <person name="Pinto D."/>
            <person name="Vollmers J."/>
            <person name="Rivas-Marin E."/>
            <person name="Kohn T."/>
            <person name="Peeters S.H."/>
            <person name="Heuer A."/>
            <person name="Rast P."/>
            <person name="Oberbeckmann S."/>
            <person name="Bunk B."/>
            <person name="Jeske O."/>
            <person name="Meyerdierks A."/>
            <person name="Storesund J.E."/>
            <person name="Kallscheuer N."/>
            <person name="Luecker S."/>
            <person name="Lage O.M."/>
            <person name="Pohl T."/>
            <person name="Merkel B.J."/>
            <person name="Hornburger P."/>
            <person name="Mueller R.-W."/>
            <person name="Bruemmer F."/>
            <person name="Labrenz M."/>
            <person name="Spormann A.M."/>
            <person name="Op den Camp H."/>
            <person name="Overmann J."/>
            <person name="Amann R."/>
            <person name="Jetten M.S.M."/>
            <person name="Mascher T."/>
            <person name="Medema M.H."/>
            <person name="Devos D.P."/>
            <person name="Kaster A.-K."/>
            <person name="Ovreas L."/>
            <person name="Rohde M."/>
            <person name="Galperin M.Y."/>
            <person name="Jogler C."/>
        </authorList>
    </citation>
    <scope>NUCLEOTIDE SEQUENCE [LARGE SCALE GENOMIC DNA]</scope>
    <source>
        <strain evidence="11 12">V202</strain>
    </source>
</reference>
<dbReference type="Gene3D" id="1.50.10.20">
    <property type="match status" value="2"/>
</dbReference>
<dbReference type="OrthoDB" id="257049at2"/>
<protein>
    <recommendedName>
        <fullName evidence="8">Geranylgeranyl transferase type II subunit beta</fullName>
    </recommendedName>
    <alternativeName>
        <fullName evidence="9">Type II protein geranyl-geranyltransferase subunit beta</fullName>
    </alternativeName>
</protein>
<dbReference type="RefSeq" id="WP_145172042.1">
    <property type="nucleotide sequence ID" value="NZ_CP037422.1"/>
</dbReference>
<evidence type="ECO:0000259" key="10">
    <source>
        <dbReference type="Pfam" id="PF00432"/>
    </source>
</evidence>
<keyword evidence="7" id="KW-0862">Zinc</keyword>
<evidence type="ECO:0000256" key="9">
    <source>
        <dbReference type="ARBA" id="ARBA00032766"/>
    </source>
</evidence>
<evidence type="ECO:0000256" key="8">
    <source>
        <dbReference type="ARBA" id="ARBA00030816"/>
    </source>
</evidence>
<evidence type="ECO:0000256" key="7">
    <source>
        <dbReference type="ARBA" id="ARBA00022833"/>
    </source>
</evidence>
<dbReference type="InterPro" id="IPR045089">
    <property type="entry name" value="PGGT1B-like"/>
</dbReference>
<dbReference type="InterPro" id="IPR001330">
    <property type="entry name" value="Prenyltrans"/>
</dbReference>
<dbReference type="GO" id="GO:0008318">
    <property type="term" value="F:protein prenyltransferase activity"/>
    <property type="evidence" value="ECO:0007669"/>
    <property type="project" value="InterPro"/>
</dbReference>
<comment type="cofactor">
    <cofactor evidence="1">
        <name>Zn(2+)</name>
        <dbReference type="ChEBI" id="CHEBI:29105"/>
    </cofactor>
</comment>
<feature type="domain" description="Prenyltransferase alpha-alpha toroid" evidence="10">
    <location>
        <begin position="20"/>
        <end position="72"/>
    </location>
</feature>
<keyword evidence="12" id="KW-1185">Reference proteome</keyword>
<dbReference type="Pfam" id="PF00432">
    <property type="entry name" value="Prenyltrans"/>
    <property type="match status" value="2"/>
</dbReference>
<dbReference type="PANTHER" id="PTHR11774:SF11">
    <property type="entry name" value="GERANYLGERANYL TRANSFERASE TYPE-2 SUBUNIT BETA"/>
    <property type="match status" value="1"/>
</dbReference>
<evidence type="ECO:0000256" key="6">
    <source>
        <dbReference type="ARBA" id="ARBA00022737"/>
    </source>
</evidence>
<gene>
    <name evidence="11" type="ORF">V202x_11790</name>
</gene>
<dbReference type="CDD" id="cd00688">
    <property type="entry name" value="ISOPREN_C2_like"/>
    <property type="match status" value="1"/>
</dbReference>
<accession>A0A517WRH4</accession>
<evidence type="ECO:0000313" key="11">
    <source>
        <dbReference type="EMBL" id="QDU07818.1"/>
    </source>
</evidence>
<evidence type="ECO:0000256" key="5">
    <source>
        <dbReference type="ARBA" id="ARBA00022723"/>
    </source>
</evidence>
<dbReference type="PANTHER" id="PTHR11774">
    <property type="entry name" value="GERANYLGERANYL TRANSFERASE TYPE BETA SUBUNIT"/>
    <property type="match status" value="1"/>
</dbReference>
<organism evidence="11 12">
    <name type="scientific">Gimesia aquarii</name>
    <dbReference type="NCBI Taxonomy" id="2527964"/>
    <lineage>
        <taxon>Bacteria</taxon>
        <taxon>Pseudomonadati</taxon>
        <taxon>Planctomycetota</taxon>
        <taxon>Planctomycetia</taxon>
        <taxon>Planctomycetales</taxon>
        <taxon>Planctomycetaceae</taxon>
        <taxon>Gimesia</taxon>
    </lineage>
</organism>
<evidence type="ECO:0000256" key="3">
    <source>
        <dbReference type="ARBA" id="ARBA00022602"/>
    </source>
</evidence>
<evidence type="ECO:0000256" key="2">
    <source>
        <dbReference type="ARBA" id="ARBA00010497"/>
    </source>
</evidence>
<evidence type="ECO:0000313" key="12">
    <source>
        <dbReference type="Proteomes" id="UP000318384"/>
    </source>
</evidence>
<dbReference type="Proteomes" id="UP000318384">
    <property type="component" value="Chromosome"/>
</dbReference>
<keyword evidence="6" id="KW-0677">Repeat</keyword>
<dbReference type="AlphaFoldDB" id="A0A517WRH4"/>
<evidence type="ECO:0000256" key="1">
    <source>
        <dbReference type="ARBA" id="ARBA00001947"/>
    </source>
</evidence>
<evidence type="ECO:0000256" key="4">
    <source>
        <dbReference type="ARBA" id="ARBA00022679"/>
    </source>
</evidence>